<keyword evidence="3" id="KW-1185">Reference proteome</keyword>
<feature type="region of interest" description="Disordered" evidence="1">
    <location>
        <begin position="202"/>
        <end position="223"/>
    </location>
</feature>
<organism evidence="2 3">
    <name type="scientific">Colletotrichum asianum</name>
    <dbReference type="NCBI Taxonomy" id="702518"/>
    <lineage>
        <taxon>Eukaryota</taxon>
        <taxon>Fungi</taxon>
        <taxon>Dikarya</taxon>
        <taxon>Ascomycota</taxon>
        <taxon>Pezizomycotina</taxon>
        <taxon>Sordariomycetes</taxon>
        <taxon>Hypocreomycetidae</taxon>
        <taxon>Glomerellales</taxon>
        <taxon>Glomerellaceae</taxon>
        <taxon>Colletotrichum</taxon>
        <taxon>Colletotrichum gloeosporioides species complex</taxon>
    </lineage>
</organism>
<accession>A0A8H3VX05</accession>
<comment type="caution">
    <text evidence="2">The sequence shown here is derived from an EMBL/GenBank/DDBJ whole genome shotgun (WGS) entry which is preliminary data.</text>
</comment>
<name>A0A8H3VX05_9PEZI</name>
<gene>
    <name evidence="2" type="ORF">GQ607_017740</name>
</gene>
<dbReference type="Proteomes" id="UP000434172">
    <property type="component" value="Unassembled WGS sequence"/>
</dbReference>
<dbReference type="AlphaFoldDB" id="A0A8H3VX05"/>
<protein>
    <submittedName>
        <fullName evidence="2">Uncharacterized protein</fullName>
    </submittedName>
</protein>
<evidence type="ECO:0000313" key="3">
    <source>
        <dbReference type="Proteomes" id="UP000434172"/>
    </source>
</evidence>
<sequence length="612" mass="68556">MERRDEPPGDICQILCLTGDGQTPSTCMKYNPELDDATRIQRRFHHIRAVQGKRDKAKIGIINKMEAWLLPHGNFDRQRFSGALQQSQGCDWQCCSSKEAAANHPEKSITVVDNATAETQTAEESSITVSTTTTQSQSKCDQSVASRHIKCLKNWKITEDELTRFFIDAPTGNTGRSIGKFAESAQDWERAKDALLQAKAERMKATKGRVSRGKPWTPQDTERALDIYNSEQRTSLDLSASVDVENSRVLRTRRRPEVQEADTDSHESLSEQTFSAERSTTTSSDRQDDSGADSYRAEPQSPSELYAAAKTKLAARQQKRQQISSPRSFPNSEFEVLIPKESIDKVTMGEPIPADVVHATLKVLCAIVGQGVTVAEPDAPVAFSSLDRQNEGRRFIPLQYSDRWALAVMSAGSKDIRVYEPQPSLENRQTVTIYILRRTNGVLQTDIDFTAPMLQGTEGSLESGVLLLLTAFCLTLRLDIPSRVDFNVWRHVIHALLWAPSMGSYPQPTGFESTIHIGQWPESLSPRQLAEHLNAIRLQADLALRRFELTSTSVRFILKLCLHLESSAAIGPEGQEDLAVRLLRMRNLCQIVQRTVDSEERELKRVVRNLPV</sequence>
<dbReference type="OrthoDB" id="10480926at2759"/>
<evidence type="ECO:0000256" key="1">
    <source>
        <dbReference type="SAM" id="MobiDB-lite"/>
    </source>
</evidence>
<evidence type="ECO:0000313" key="2">
    <source>
        <dbReference type="EMBL" id="KAF0315036.1"/>
    </source>
</evidence>
<dbReference type="EMBL" id="WOWK01000244">
    <property type="protein sequence ID" value="KAF0315036.1"/>
    <property type="molecule type" value="Genomic_DNA"/>
</dbReference>
<reference evidence="2 3" key="1">
    <citation type="submission" date="2019-12" db="EMBL/GenBank/DDBJ databases">
        <title>A genome sequence resource for the geographically widespread anthracnose pathogen Colletotrichum asianum.</title>
        <authorList>
            <person name="Meng Y."/>
        </authorList>
    </citation>
    <scope>NUCLEOTIDE SEQUENCE [LARGE SCALE GENOMIC DNA]</scope>
    <source>
        <strain evidence="2 3">ICMP 18580</strain>
    </source>
</reference>
<feature type="region of interest" description="Disordered" evidence="1">
    <location>
        <begin position="250"/>
        <end position="302"/>
    </location>
</feature>
<feature type="compositionally biased region" description="Basic and acidic residues" evidence="1">
    <location>
        <begin position="255"/>
        <end position="269"/>
    </location>
</feature>
<proteinExistence type="predicted"/>